<sequence>MTTSNEAANRPAVVIDAGTSSTKFGFSGNVEPNYIMPTVVGLDTHNLAKTTSARSSTPSLKDLDYLIGDEALANTKKYSIHHPITDGQVNNWDLMDKYWQHCVFKYLRCDPEDHYFLLTEPPLNSPENREYTAEIMFETFNVAGLYIAVNSVLALAAANPMTGQGTDFLTGTVVDSGEGSTHVIPVVDGYVIGSSVKTLPFAGKDVSQFILNLLKERGEPLPYEAHEVARVVKEKHCYTCSDIAKEFNKHHLQPEKYCQHLNGKTSRGKDFSIDLGYERFLAPEMFFNPDIYTSDWSTPLPEVIDDAITTSPIDTRRALYKNIVLSGGTTLFKDFGRRIGRDLKNRVKERMSKQVRQTESQEIEVNVESHHMQRFAVWFGGSVLASTNNFVKSVHTKADYEEYGPSICRMNALFRN</sequence>
<keyword evidence="3" id="KW-1185">Reference proteome</keyword>
<name>A0A5B8MMT7_9CHLO</name>
<dbReference type="Pfam" id="PF00022">
    <property type="entry name" value="Actin"/>
    <property type="match status" value="1"/>
</dbReference>
<reference evidence="2 3" key="1">
    <citation type="submission" date="2018-07" db="EMBL/GenBank/DDBJ databases">
        <title>The complete nuclear genome of the prasinophyte Chloropicon primus (CCMP1205).</title>
        <authorList>
            <person name="Pombert J.-F."/>
            <person name="Otis C."/>
            <person name="Turmel M."/>
            <person name="Lemieux C."/>
        </authorList>
    </citation>
    <scope>NUCLEOTIDE SEQUENCE [LARGE SCALE GENOMIC DNA]</scope>
    <source>
        <strain evidence="2 3">CCMP1205</strain>
    </source>
</reference>
<dbReference type="FunFam" id="3.30.420.40:FF:000058">
    <property type="entry name" value="Putative actin-related protein 5"/>
    <property type="match status" value="1"/>
</dbReference>
<gene>
    <name evidence="2" type="ORF">A3770_04p34430</name>
</gene>
<dbReference type="STRING" id="1764295.A0A5B8MMT7"/>
<dbReference type="Proteomes" id="UP000316726">
    <property type="component" value="Chromosome 4"/>
</dbReference>
<dbReference type="InterPro" id="IPR043129">
    <property type="entry name" value="ATPase_NBD"/>
</dbReference>
<proteinExistence type="inferred from homology"/>
<evidence type="ECO:0000313" key="2">
    <source>
        <dbReference type="EMBL" id="QDZ20925.1"/>
    </source>
</evidence>
<dbReference type="EMBL" id="CP031037">
    <property type="protein sequence ID" value="QDZ20925.1"/>
    <property type="molecule type" value="Genomic_DNA"/>
</dbReference>
<dbReference type="InterPro" id="IPR004000">
    <property type="entry name" value="Actin"/>
</dbReference>
<dbReference type="PANTHER" id="PTHR11937">
    <property type="entry name" value="ACTIN"/>
    <property type="match status" value="1"/>
</dbReference>
<dbReference type="AlphaFoldDB" id="A0A5B8MMT7"/>
<dbReference type="FunFam" id="3.30.420.40:FF:000029">
    <property type="entry name" value="Actin-related protein 3"/>
    <property type="match status" value="1"/>
</dbReference>
<protein>
    <submittedName>
        <fullName evidence="2">Actin-related protein</fullName>
    </submittedName>
</protein>
<organism evidence="2 3">
    <name type="scientific">Chloropicon primus</name>
    <dbReference type="NCBI Taxonomy" id="1764295"/>
    <lineage>
        <taxon>Eukaryota</taxon>
        <taxon>Viridiplantae</taxon>
        <taxon>Chlorophyta</taxon>
        <taxon>Chloropicophyceae</taxon>
        <taxon>Chloropicales</taxon>
        <taxon>Chloropicaceae</taxon>
        <taxon>Chloropicon</taxon>
    </lineage>
</organism>
<dbReference type="InterPro" id="IPR020902">
    <property type="entry name" value="Actin/actin-like_CS"/>
</dbReference>
<evidence type="ECO:0000313" key="3">
    <source>
        <dbReference type="Proteomes" id="UP000316726"/>
    </source>
</evidence>
<dbReference type="SUPFAM" id="SSF53067">
    <property type="entry name" value="Actin-like ATPase domain"/>
    <property type="match status" value="2"/>
</dbReference>
<comment type="similarity">
    <text evidence="1">Belongs to the actin family.</text>
</comment>
<dbReference type="PROSITE" id="PS01132">
    <property type="entry name" value="ACTINS_ACT_LIKE"/>
    <property type="match status" value="1"/>
</dbReference>
<dbReference type="Gene3D" id="3.30.420.40">
    <property type="match status" value="2"/>
</dbReference>
<accession>A0A5B8MMT7</accession>
<evidence type="ECO:0000256" key="1">
    <source>
        <dbReference type="RuleBase" id="RU000487"/>
    </source>
</evidence>
<dbReference type="SMART" id="SM00268">
    <property type="entry name" value="ACTIN"/>
    <property type="match status" value="1"/>
</dbReference>
<dbReference type="OrthoDB" id="421448at2759"/>
<dbReference type="Gene3D" id="3.90.640.10">
    <property type="entry name" value="Actin, Chain A, domain 4"/>
    <property type="match status" value="1"/>
</dbReference>
<dbReference type="CDD" id="cd10221">
    <property type="entry name" value="ASKHA_NBD_Arp3-like"/>
    <property type="match status" value="1"/>
</dbReference>